<dbReference type="Gene3D" id="3.30.70.330">
    <property type="match status" value="2"/>
</dbReference>
<proteinExistence type="predicted"/>
<evidence type="ECO:0000259" key="5">
    <source>
        <dbReference type="PROSITE" id="PS50102"/>
    </source>
</evidence>
<gene>
    <name evidence="6" type="ORF">BDQ12DRAFT_685050</name>
</gene>
<organism evidence="6 7">
    <name type="scientific">Crucibulum laeve</name>
    <dbReference type="NCBI Taxonomy" id="68775"/>
    <lineage>
        <taxon>Eukaryota</taxon>
        <taxon>Fungi</taxon>
        <taxon>Dikarya</taxon>
        <taxon>Basidiomycota</taxon>
        <taxon>Agaricomycotina</taxon>
        <taxon>Agaricomycetes</taxon>
        <taxon>Agaricomycetidae</taxon>
        <taxon>Agaricales</taxon>
        <taxon>Agaricineae</taxon>
        <taxon>Nidulariaceae</taxon>
        <taxon>Crucibulum</taxon>
    </lineage>
</organism>
<dbReference type="FunFam" id="3.30.70.330:FF:000025">
    <property type="entry name" value="RNA-binding protein Musashi homolog 2 isoform X1"/>
    <property type="match status" value="1"/>
</dbReference>
<dbReference type="Pfam" id="PF00076">
    <property type="entry name" value="RRM_1"/>
    <property type="match status" value="2"/>
</dbReference>
<reference evidence="6 7" key="1">
    <citation type="journal article" date="2019" name="Nat. Ecol. Evol.">
        <title>Megaphylogeny resolves global patterns of mushroom evolution.</title>
        <authorList>
            <person name="Varga T."/>
            <person name="Krizsan K."/>
            <person name="Foldi C."/>
            <person name="Dima B."/>
            <person name="Sanchez-Garcia M."/>
            <person name="Sanchez-Ramirez S."/>
            <person name="Szollosi G.J."/>
            <person name="Szarkandi J.G."/>
            <person name="Papp V."/>
            <person name="Albert L."/>
            <person name="Andreopoulos W."/>
            <person name="Angelini C."/>
            <person name="Antonin V."/>
            <person name="Barry K.W."/>
            <person name="Bougher N.L."/>
            <person name="Buchanan P."/>
            <person name="Buyck B."/>
            <person name="Bense V."/>
            <person name="Catcheside P."/>
            <person name="Chovatia M."/>
            <person name="Cooper J."/>
            <person name="Damon W."/>
            <person name="Desjardin D."/>
            <person name="Finy P."/>
            <person name="Geml J."/>
            <person name="Haridas S."/>
            <person name="Hughes K."/>
            <person name="Justo A."/>
            <person name="Karasinski D."/>
            <person name="Kautmanova I."/>
            <person name="Kiss B."/>
            <person name="Kocsube S."/>
            <person name="Kotiranta H."/>
            <person name="LaButti K.M."/>
            <person name="Lechner B.E."/>
            <person name="Liimatainen K."/>
            <person name="Lipzen A."/>
            <person name="Lukacs Z."/>
            <person name="Mihaltcheva S."/>
            <person name="Morgado L.N."/>
            <person name="Niskanen T."/>
            <person name="Noordeloos M.E."/>
            <person name="Ohm R.A."/>
            <person name="Ortiz-Santana B."/>
            <person name="Ovrebo C."/>
            <person name="Racz N."/>
            <person name="Riley R."/>
            <person name="Savchenko A."/>
            <person name="Shiryaev A."/>
            <person name="Soop K."/>
            <person name="Spirin V."/>
            <person name="Szebenyi C."/>
            <person name="Tomsovsky M."/>
            <person name="Tulloss R.E."/>
            <person name="Uehling J."/>
            <person name="Grigoriev I.V."/>
            <person name="Vagvolgyi C."/>
            <person name="Papp T."/>
            <person name="Martin F.M."/>
            <person name="Miettinen O."/>
            <person name="Hibbett D.S."/>
            <person name="Nagy L.G."/>
        </authorList>
    </citation>
    <scope>NUCLEOTIDE SEQUENCE [LARGE SCALE GENOMIC DNA]</scope>
    <source>
        <strain evidence="6 7">CBS 166.37</strain>
    </source>
</reference>
<evidence type="ECO:0000256" key="1">
    <source>
        <dbReference type="ARBA" id="ARBA00022737"/>
    </source>
</evidence>
<dbReference type="Proteomes" id="UP000308652">
    <property type="component" value="Unassembled WGS sequence"/>
</dbReference>
<evidence type="ECO:0000256" key="2">
    <source>
        <dbReference type="ARBA" id="ARBA00022884"/>
    </source>
</evidence>
<evidence type="ECO:0000313" key="7">
    <source>
        <dbReference type="Proteomes" id="UP000308652"/>
    </source>
</evidence>
<feature type="compositionally biased region" description="Low complexity" evidence="4">
    <location>
        <begin position="187"/>
        <end position="199"/>
    </location>
</feature>
<dbReference type="InterPro" id="IPR035979">
    <property type="entry name" value="RBD_domain_sf"/>
</dbReference>
<feature type="domain" description="RRM" evidence="5">
    <location>
        <begin position="1"/>
        <end position="73"/>
    </location>
</feature>
<keyword evidence="7" id="KW-1185">Reference proteome</keyword>
<evidence type="ECO:0000256" key="3">
    <source>
        <dbReference type="PROSITE-ProRule" id="PRU00176"/>
    </source>
</evidence>
<dbReference type="InterPro" id="IPR000504">
    <property type="entry name" value="RRM_dom"/>
</dbReference>
<dbReference type="EMBL" id="ML213607">
    <property type="protein sequence ID" value="TFK37646.1"/>
    <property type="molecule type" value="Genomic_DNA"/>
</dbReference>
<dbReference type="STRING" id="68775.A0A5C3LZW4"/>
<dbReference type="PROSITE" id="PS50102">
    <property type="entry name" value="RRM"/>
    <property type="match status" value="2"/>
</dbReference>
<evidence type="ECO:0000256" key="4">
    <source>
        <dbReference type="SAM" id="MobiDB-lite"/>
    </source>
</evidence>
<dbReference type="PANTHER" id="PTHR48032:SF6">
    <property type="entry name" value="RNA-BINDING (RRM_RBD_RNP MOTIFS) FAMILY PROTEIN"/>
    <property type="match status" value="1"/>
</dbReference>
<keyword evidence="1" id="KW-0677">Repeat</keyword>
<evidence type="ECO:0000313" key="6">
    <source>
        <dbReference type="EMBL" id="TFK37646.1"/>
    </source>
</evidence>
<dbReference type="SMART" id="SM00360">
    <property type="entry name" value="RRM"/>
    <property type="match status" value="2"/>
</dbReference>
<dbReference type="GO" id="GO:0006417">
    <property type="term" value="P:regulation of translation"/>
    <property type="evidence" value="ECO:0007669"/>
    <property type="project" value="TreeGrafter"/>
</dbReference>
<keyword evidence="2 3" id="KW-0694">RNA-binding</keyword>
<dbReference type="AlphaFoldDB" id="A0A5C3LZW4"/>
<dbReference type="CDD" id="cd12577">
    <property type="entry name" value="RRM1_Hrp1p"/>
    <property type="match status" value="1"/>
</dbReference>
<feature type="domain" description="RRM" evidence="5">
    <location>
        <begin position="82"/>
        <end position="159"/>
    </location>
</feature>
<name>A0A5C3LZW4_9AGAR</name>
<protein>
    <recommendedName>
        <fullName evidence="5">RRM domain-containing protein</fullName>
    </recommendedName>
</protein>
<dbReference type="InterPro" id="IPR034156">
    <property type="entry name" value="Hrp1_RRM1"/>
</dbReference>
<sequence>MFIGGLSWETTDEGLRDYFSQFGKVDACTIMRDPSGTSRGFAFMTFEDPNAVNAVVAREHVLDGKSIDPKRAIPREEHLKNTRYFVGGLSSSTTSESMRDFFSVYGKVVDATVMVDRDSGRSKGFGFVTFEDSASSDQFVGKIGLVLDDKEIEVKMAQARSQREQTRISTSSNIGIRDMHEREPRASSTSSVFSSTPSPMATPYQSSISQMPMTGVSMPMLSMNPMMLAMGMGMNGYNGIGVMNPMTMMGGGINMGSMGNMATARMGMVPMGASNMGGMMSGMPASGTGYRGLPVNGMSGLVNGNLPRTFMNAGPGPMRLTSRGQHNFHPYTR</sequence>
<dbReference type="InterPro" id="IPR012677">
    <property type="entry name" value="Nucleotide-bd_a/b_plait_sf"/>
</dbReference>
<dbReference type="GO" id="GO:0003729">
    <property type="term" value="F:mRNA binding"/>
    <property type="evidence" value="ECO:0007669"/>
    <property type="project" value="TreeGrafter"/>
</dbReference>
<dbReference type="PANTHER" id="PTHR48032">
    <property type="entry name" value="RNA-BINDING PROTEIN MUSASHI HOMOLOG RBP6"/>
    <property type="match status" value="1"/>
</dbReference>
<dbReference type="OrthoDB" id="1875751at2759"/>
<accession>A0A5C3LZW4</accession>
<dbReference type="SUPFAM" id="SSF54928">
    <property type="entry name" value="RNA-binding domain, RBD"/>
    <property type="match status" value="2"/>
</dbReference>
<feature type="region of interest" description="Disordered" evidence="4">
    <location>
        <begin position="178"/>
        <end position="207"/>
    </location>
</feature>